<dbReference type="Proteomes" id="UP000824078">
    <property type="component" value="Unassembled WGS sequence"/>
</dbReference>
<dbReference type="InterPro" id="IPR015422">
    <property type="entry name" value="PyrdxlP-dep_Trfase_small"/>
</dbReference>
<evidence type="ECO:0000256" key="2">
    <source>
        <dbReference type="ARBA" id="ARBA00022898"/>
    </source>
</evidence>
<comment type="cofactor">
    <cofactor evidence="1 3">
        <name>pyridoxal 5'-phosphate</name>
        <dbReference type="ChEBI" id="CHEBI:597326"/>
    </cofactor>
</comment>
<accession>A0A9D1L464</accession>
<keyword evidence="4" id="KW-0808">Transferase</keyword>
<dbReference type="AlphaFoldDB" id="A0A9D1L464"/>
<dbReference type="GO" id="GO:0019346">
    <property type="term" value="P:transsulfuration"/>
    <property type="evidence" value="ECO:0007669"/>
    <property type="project" value="InterPro"/>
</dbReference>
<reference evidence="4" key="1">
    <citation type="submission" date="2020-10" db="EMBL/GenBank/DDBJ databases">
        <authorList>
            <person name="Gilroy R."/>
        </authorList>
    </citation>
    <scope>NUCLEOTIDE SEQUENCE</scope>
    <source>
        <strain evidence="4">ChiHjej12B11-29160</strain>
    </source>
</reference>
<comment type="caution">
    <text evidence="4">The sequence shown here is derived from an EMBL/GenBank/DDBJ whole genome shotgun (WGS) entry which is preliminary data.</text>
</comment>
<gene>
    <name evidence="4" type="ORF">IAD17_00070</name>
</gene>
<dbReference type="InterPro" id="IPR000277">
    <property type="entry name" value="Cys/Met-Metab_PyrdxlP-dep_enz"/>
</dbReference>
<dbReference type="GO" id="GO:0016740">
    <property type="term" value="F:transferase activity"/>
    <property type="evidence" value="ECO:0007669"/>
    <property type="project" value="UniProtKB-KW"/>
</dbReference>
<reference evidence="4" key="2">
    <citation type="journal article" date="2021" name="PeerJ">
        <title>Extensive microbial diversity within the chicken gut microbiome revealed by metagenomics and culture.</title>
        <authorList>
            <person name="Gilroy R."/>
            <person name="Ravi A."/>
            <person name="Getino M."/>
            <person name="Pursley I."/>
            <person name="Horton D.L."/>
            <person name="Alikhan N.F."/>
            <person name="Baker D."/>
            <person name="Gharbi K."/>
            <person name="Hall N."/>
            <person name="Watson M."/>
            <person name="Adriaenssens E.M."/>
            <person name="Foster-Nyarko E."/>
            <person name="Jarju S."/>
            <person name="Secka A."/>
            <person name="Antonio M."/>
            <person name="Oren A."/>
            <person name="Chaudhuri R.R."/>
            <person name="La Ragione R."/>
            <person name="Hildebrand F."/>
            <person name="Pallen M.J."/>
        </authorList>
    </citation>
    <scope>NUCLEOTIDE SEQUENCE</scope>
    <source>
        <strain evidence="4">ChiHjej12B11-29160</strain>
    </source>
</reference>
<keyword evidence="2 3" id="KW-0663">Pyridoxal phosphate</keyword>
<evidence type="ECO:0000256" key="1">
    <source>
        <dbReference type="ARBA" id="ARBA00001933"/>
    </source>
</evidence>
<dbReference type="EMBL" id="DVMQ01000001">
    <property type="protein sequence ID" value="HIU23316.1"/>
    <property type="molecule type" value="Genomic_DNA"/>
</dbReference>
<proteinExistence type="inferred from homology"/>
<name>A0A9D1L464_9ACTN</name>
<evidence type="ECO:0000256" key="3">
    <source>
        <dbReference type="RuleBase" id="RU362118"/>
    </source>
</evidence>
<evidence type="ECO:0000313" key="5">
    <source>
        <dbReference type="Proteomes" id="UP000824078"/>
    </source>
</evidence>
<comment type="similarity">
    <text evidence="3">Belongs to the trans-sulfuration enzymes family.</text>
</comment>
<dbReference type="Pfam" id="PF01053">
    <property type="entry name" value="Cys_Met_Meta_PP"/>
    <property type="match status" value="1"/>
</dbReference>
<dbReference type="GO" id="GO:0030170">
    <property type="term" value="F:pyridoxal phosphate binding"/>
    <property type="evidence" value="ECO:0007669"/>
    <property type="project" value="InterPro"/>
</dbReference>
<organism evidence="4 5">
    <name type="scientific">Candidatus Coprovicinus avistercoris</name>
    <dbReference type="NCBI Taxonomy" id="2840754"/>
    <lineage>
        <taxon>Bacteria</taxon>
        <taxon>Bacillati</taxon>
        <taxon>Actinomycetota</taxon>
        <taxon>Coriobacteriia</taxon>
        <taxon>Coriobacteriales</taxon>
        <taxon>Coriobacteriaceae</taxon>
        <taxon>Coriobacteriaceae incertae sedis</taxon>
        <taxon>Candidatus Coprovicinus</taxon>
    </lineage>
</organism>
<sequence length="119" mass="13436">MGSHDLIGKRVSAAEVADTLSLFSLSKLAQNMESDAWRQVSDEAQTVANYLIRHPRVSEVRYPGLKSDPLYAQASCTLQRGFGPYVALRLFQESDWILWKAERNNPLQDCILLEKALVQ</sequence>
<evidence type="ECO:0000313" key="4">
    <source>
        <dbReference type="EMBL" id="HIU23316.1"/>
    </source>
</evidence>
<dbReference type="Gene3D" id="3.90.1150.10">
    <property type="entry name" value="Aspartate Aminotransferase, domain 1"/>
    <property type="match status" value="1"/>
</dbReference>
<protein>
    <submittedName>
        <fullName evidence="4">PLP-dependent transferase</fullName>
    </submittedName>
</protein>